<feature type="compositionally biased region" description="Gly residues" evidence="6">
    <location>
        <begin position="44"/>
        <end position="56"/>
    </location>
</feature>
<accession>A0ABY4YEP6</accession>
<evidence type="ECO:0000256" key="2">
    <source>
        <dbReference type="ARBA" id="ARBA00022475"/>
    </source>
</evidence>
<evidence type="ECO:0000313" key="11">
    <source>
        <dbReference type="Proteomes" id="UP001056535"/>
    </source>
</evidence>
<dbReference type="EMBL" id="CP099490">
    <property type="protein sequence ID" value="USQ75232.1"/>
    <property type="molecule type" value="Genomic_DNA"/>
</dbReference>
<evidence type="ECO:0000256" key="6">
    <source>
        <dbReference type="SAM" id="MobiDB-lite"/>
    </source>
</evidence>
<keyword evidence="11" id="KW-1185">Reference proteome</keyword>
<evidence type="ECO:0000313" key="10">
    <source>
        <dbReference type="EMBL" id="USQ75232.1"/>
    </source>
</evidence>
<feature type="transmembrane region" description="Helical" evidence="7">
    <location>
        <begin position="278"/>
        <end position="298"/>
    </location>
</feature>
<keyword evidence="3 7" id="KW-0812">Transmembrane</keyword>
<evidence type="ECO:0000259" key="8">
    <source>
        <dbReference type="Pfam" id="PF06271"/>
    </source>
</evidence>
<dbReference type="PANTHER" id="PTHR36115:SF4">
    <property type="entry name" value="MEMBRANE PROTEIN"/>
    <property type="match status" value="1"/>
</dbReference>
<evidence type="ECO:0000256" key="4">
    <source>
        <dbReference type="ARBA" id="ARBA00022989"/>
    </source>
</evidence>
<organism evidence="10 11">
    <name type="scientific">Ornithinimicrobium cryptoxanthini</name>
    <dbReference type="NCBI Taxonomy" id="2934161"/>
    <lineage>
        <taxon>Bacteria</taxon>
        <taxon>Bacillati</taxon>
        <taxon>Actinomycetota</taxon>
        <taxon>Actinomycetes</taxon>
        <taxon>Micrococcales</taxon>
        <taxon>Ornithinimicrobiaceae</taxon>
        <taxon>Ornithinimicrobium</taxon>
    </lineage>
</organism>
<dbReference type="InterPro" id="IPR018929">
    <property type="entry name" value="DUF2510"/>
</dbReference>
<dbReference type="RefSeq" id="WP_252619459.1">
    <property type="nucleotide sequence ID" value="NZ_CP099490.1"/>
</dbReference>
<proteinExistence type="predicted"/>
<dbReference type="Proteomes" id="UP001056535">
    <property type="component" value="Chromosome"/>
</dbReference>
<dbReference type="PANTHER" id="PTHR36115">
    <property type="entry name" value="PROLINE-RICH ANTIGEN HOMOLOG-RELATED"/>
    <property type="match status" value="1"/>
</dbReference>
<dbReference type="InterPro" id="IPR010432">
    <property type="entry name" value="RDD"/>
</dbReference>
<keyword evidence="2" id="KW-1003">Cell membrane</keyword>
<keyword evidence="5 7" id="KW-0472">Membrane</keyword>
<evidence type="ECO:0000259" key="9">
    <source>
        <dbReference type="Pfam" id="PF10708"/>
    </source>
</evidence>
<evidence type="ECO:0000256" key="1">
    <source>
        <dbReference type="ARBA" id="ARBA00004651"/>
    </source>
</evidence>
<evidence type="ECO:0000256" key="5">
    <source>
        <dbReference type="ARBA" id="ARBA00023136"/>
    </source>
</evidence>
<keyword evidence="4 7" id="KW-1133">Transmembrane helix</keyword>
<feature type="compositionally biased region" description="Low complexity" evidence="6">
    <location>
        <begin position="57"/>
        <end position="68"/>
    </location>
</feature>
<reference evidence="10" key="1">
    <citation type="submission" date="2022-06" db="EMBL/GenBank/DDBJ databases">
        <title>Ornithinimicrobium JY.X270.</title>
        <authorList>
            <person name="Huang Y."/>
        </authorList>
    </citation>
    <scope>NUCLEOTIDE SEQUENCE</scope>
    <source>
        <strain evidence="10">JY.X270</strain>
    </source>
</reference>
<gene>
    <name evidence="10" type="ORF">NF557_11425</name>
</gene>
<feature type="domain" description="RDD" evidence="8">
    <location>
        <begin position="147"/>
        <end position="311"/>
    </location>
</feature>
<dbReference type="InterPro" id="IPR051791">
    <property type="entry name" value="Pra-immunoreactive"/>
</dbReference>
<feature type="domain" description="DUF2510" evidence="9">
    <location>
        <begin position="6"/>
        <end position="36"/>
    </location>
</feature>
<dbReference type="Pfam" id="PF06271">
    <property type="entry name" value="RDD"/>
    <property type="match status" value="1"/>
</dbReference>
<sequence length="319" mass="34047">MTTRNAGWYDDPQDSSLLRYWDGVMWTEHTSPRQKPGLDQAGAGAAGGQYGQGQDGEQGQYGAPQGQQGQHGQGQQGQQYGGQPGQQGQYGGQQGQQGYGAPQGQYGQQGQQNYQYGQQQGGWGQPMPGGGYVGTMAGPTTPDGQPLAGWGIRFLARIIDWLFTSIVFGLIALVVLAPDLMGQFQDWFDEVFAAAESGATPPTTLPADLSASLLRVGLGLGVMALAYEILMLKSFGATLGKLATGLRVRLRDQPGPLSWSTAVIRALVWQGPGLLSGVQMLSFLTSIFSIVNGLFPLWDKNKQSLNDKFAKTNVVKKSS</sequence>
<feature type="transmembrane region" description="Helical" evidence="7">
    <location>
        <begin position="158"/>
        <end position="177"/>
    </location>
</feature>
<name>A0ABY4YEP6_9MICO</name>
<dbReference type="Pfam" id="PF10708">
    <property type="entry name" value="DUF2510"/>
    <property type="match status" value="1"/>
</dbReference>
<feature type="compositionally biased region" description="Gly residues" evidence="6">
    <location>
        <begin position="69"/>
        <end position="98"/>
    </location>
</feature>
<feature type="region of interest" description="Disordered" evidence="6">
    <location>
        <begin position="29"/>
        <end position="110"/>
    </location>
</feature>
<evidence type="ECO:0000256" key="3">
    <source>
        <dbReference type="ARBA" id="ARBA00022692"/>
    </source>
</evidence>
<evidence type="ECO:0000256" key="7">
    <source>
        <dbReference type="SAM" id="Phobius"/>
    </source>
</evidence>
<feature type="compositionally biased region" description="Low complexity" evidence="6">
    <location>
        <begin position="99"/>
        <end position="110"/>
    </location>
</feature>
<comment type="subcellular location">
    <subcellularLocation>
        <location evidence="1">Cell membrane</location>
        <topology evidence="1">Multi-pass membrane protein</topology>
    </subcellularLocation>
</comment>
<protein>
    <submittedName>
        <fullName evidence="10">RDD family protein</fullName>
    </submittedName>
</protein>